<comment type="caution">
    <text evidence="2">The sequence shown here is derived from an EMBL/GenBank/DDBJ whole genome shotgun (WGS) entry which is preliminary data.</text>
</comment>
<dbReference type="RefSeq" id="WP_344104849.1">
    <property type="nucleotide sequence ID" value="NZ_BAAANL010000007.1"/>
</dbReference>
<proteinExistence type="predicted"/>
<dbReference type="PROSITE" id="PS00092">
    <property type="entry name" value="N6_MTASE"/>
    <property type="match status" value="1"/>
</dbReference>
<evidence type="ECO:0000313" key="2">
    <source>
        <dbReference type="EMBL" id="GAA1870642.1"/>
    </source>
</evidence>
<gene>
    <name evidence="2" type="ORF">GCM10009751_32160</name>
</gene>
<feature type="transmembrane region" description="Helical" evidence="1">
    <location>
        <begin position="127"/>
        <end position="146"/>
    </location>
</feature>
<feature type="transmembrane region" description="Helical" evidence="1">
    <location>
        <begin position="498"/>
        <end position="518"/>
    </location>
</feature>
<keyword evidence="1" id="KW-1133">Transmembrane helix</keyword>
<protein>
    <recommendedName>
        <fullName evidence="4">Dolichyl-phosphate-mannose-protein mannosyltransferase</fullName>
    </recommendedName>
</protein>
<feature type="transmembrane region" description="Helical" evidence="1">
    <location>
        <begin position="471"/>
        <end position="491"/>
    </location>
</feature>
<feature type="transmembrane region" description="Helical" evidence="1">
    <location>
        <begin position="447"/>
        <end position="465"/>
    </location>
</feature>
<dbReference type="Proteomes" id="UP001501094">
    <property type="component" value="Unassembled WGS sequence"/>
</dbReference>
<feature type="transmembrane region" description="Helical" evidence="1">
    <location>
        <begin position="333"/>
        <end position="355"/>
    </location>
</feature>
<evidence type="ECO:0000256" key="1">
    <source>
        <dbReference type="SAM" id="Phobius"/>
    </source>
</evidence>
<accession>A0ABN2NK01</accession>
<feature type="transmembrane region" description="Helical" evidence="1">
    <location>
        <begin position="255"/>
        <end position="275"/>
    </location>
</feature>
<evidence type="ECO:0000313" key="3">
    <source>
        <dbReference type="Proteomes" id="UP001501094"/>
    </source>
</evidence>
<name>A0ABN2NK01_9MICO</name>
<reference evidence="2 3" key="1">
    <citation type="journal article" date="2019" name="Int. J. Syst. Evol. Microbiol.">
        <title>The Global Catalogue of Microorganisms (GCM) 10K type strain sequencing project: providing services to taxonomists for standard genome sequencing and annotation.</title>
        <authorList>
            <consortium name="The Broad Institute Genomics Platform"/>
            <consortium name="The Broad Institute Genome Sequencing Center for Infectious Disease"/>
            <person name="Wu L."/>
            <person name="Ma J."/>
        </authorList>
    </citation>
    <scope>NUCLEOTIDE SEQUENCE [LARGE SCALE GENOMIC DNA]</scope>
    <source>
        <strain evidence="2 3">JCM 14326</strain>
    </source>
</reference>
<dbReference type="EMBL" id="BAAANL010000007">
    <property type="protein sequence ID" value="GAA1870642.1"/>
    <property type="molecule type" value="Genomic_DNA"/>
</dbReference>
<keyword evidence="1" id="KW-0812">Transmembrane</keyword>
<evidence type="ECO:0008006" key="4">
    <source>
        <dbReference type="Google" id="ProtNLM"/>
    </source>
</evidence>
<sequence>MTLRAWWKDAPRARVPRAPARFRAEVLAEPGRAGVVAAAACAVLLSLAVLVTDPPYGTGDEPAHVDYAWQVWHGGLPVFEEGLAFRPAGAELPPVQWTAQHPPLYYLLVSWLVGPLADAGHPVAAVYAARVVNVLLAGAFVLVARWSAGRVCRPGSPLPQLAAMVAGTAAAVAHVGGAAFNDLVAALCVTTMFGAGATAIRRGLDLPLVAGLSLLMGAGALSRLSAAMTGAVIVAFVVAAAAVRAARGRGRWAPVVALAVGGPTTALAAAGWFYARNLALTGNLQGSHFDWAMANQLQRVARPVWQVVLDPVTWARLPDFFWWAGRVAPTSSYAATTLAVTSVLLLWIPLVLGLVPGAARVLRASGGLGRRLRRGGGAFTTGRASGKGGHGDRGLAGSGHGVGASAAGAHGVGASAAGAHGVGASAGGGARATAGASLPGAGRWVRAMLWTTLLVAVSVQVVYGANGGSLFPRYLLPVALPVFLGVAAGLARRPRLLVPLWGAVATANFVSFLVAELATPAKPGLYAEPTALAVAVGVLAVCGSVAATLAARRALSADPGRGAPGLARPAVPAGAGAGPA</sequence>
<keyword evidence="1" id="KW-0472">Membrane</keyword>
<feature type="transmembrane region" description="Helical" evidence="1">
    <location>
        <begin position="33"/>
        <end position="52"/>
    </location>
</feature>
<feature type="transmembrane region" description="Helical" evidence="1">
    <location>
        <begin position="530"/>
        <end position="551"/>
    </location>
</feature>
<keyword evidence="3" id="KW-1185">Reference proteome</keyword>
<dbReference type="InterPro" id="IPR002052">
    <property type="entry name" value="DNA_methylase_N6_adenine_CS"/>
</dbReference>
<feature type="transmembrane region" description="Helical" evidence="1">
    <location>
        <begin position="183"/>
        <end position="204"/>
    </location>
</feature>
<organism evidence="2 3">
    <name type="scientific">Myceligenerans crystallogenes</name>
    <dbReference type="NCBI Taxonomy" id="316335"/>
    <lineage>
        <taxon>Bacteria</taxon>
        <taxon>Bacillati</taxon>
        <taxon>Actinomycetota</taxon>
        <taxon>Actinomycetes</taxon>
        <taxon>Micrococcales</taxon>
        <taxon>Promicromonosporaceae</taxon>
        <taxon>Myceligenerans</taxon>
    </lineage>
</organism>
<feature type="transmembrane region" description="Helical" evidence="1">
    <location>
        <begin position="224"/>
        <end position="243"/>
    </location>
</feature>